<evidence type="ECO:0000313" key="3">
    <source>
        <dbReference type="EMBL" id="MFB0834844.1"/>
    </source>
</evidence>
<evidence type="ECO:0000313" key="4">
    <source>
        <dbReference type="Proteomes" id="UP001575652"/>
    </source>
</evidence>
<protein>
    <recommendedName>
        <fullName evidence="5">DUF4064 domain-containing protein</fullName>
    </recommendedName>
</protein>
<feature type="compositionally biased region" description="Low complexity" evidence="1">
    <location>
        <begin position="35"/>
        <end position="109"/>
    </location>
</feature>
<accession>A0ABV4UMG7</accession>
<keyword evidence="2" id="KW-0472">Membrane</keyword>
<reference evidence="3 4" key="1">
    <citation type="submission" date="2024-09" db="EMBL/GenBank/DDBJ databases">
        <authorList>
            <person name="Salinas-Garcia M.A."/>
            <person name="Prieme A."/>
        </authorList>
    </citation>
    <scope>NUCLEOTIDE SEQUENCE [LARGE SCALE GENOMIC DNA]</scope>
    <source>
        <strain evidence="3 4">DSM 21081</strain>
    </source>
</reference>
<proteinExistence type="predicted"/>
<organism evidence="3 4">
    <name type="scientific">Arthrobacter halodurans</name>
    <dbReference type="NCBI Taxonomy" id="516699"/>
    <lineage>
        <taxon>Bacteria</taxon>
        <taxon>Bacillati</taxon>
        <taxon>Actinomycetota</taxon>
        <taxon>Actinomycetes</taxon>
        <taxon>Micrococcales</taxon>
        <taxon>Micrococcaceae</taxon>
        <taxon>Arthrobacter</taxon>
    </lineage>
</organism>
<feature type="transmembrane region" description="Helical" evidence="2">
    <location>
        <begin position="222"/>
        <end position="254"/>
    </location>
</feature>
<feature type="transmembrane region" description="Helical" evidence="2">
    <location>
        <begin position="184"/>
        <end position="210"/>
    </location>
</feature>
<keyword evidence="2" id="KW-1133">Transmembrane helix</keyword>
<evidence type="ECO:0000256" key="1">
    <source>
        <dbReference type="SAM" id="MobiDB-lite"/>
    </source>
</evidence>
<dbReference type="RefSeq" id="WP_373972015.1">
    <property type="nucleotide sequence ID" value="NZ_JBHDLJ010000006.1"/>
</dbReference>
<dbReference type="Proteomes" id="UP001575652">
    <property type="component" value="Unassembled WGS sequence"/>
</dbReference>
<sequence length="274" mass="28438">MSTPDDTPQVPEPPKYGERLPEGQTGQPDAGGQQGQSPYGQPPQQGQAPYGQPPQQQGYGQYGQPPQQGQSPYGQPPQQQGYGQYGQPPQQGQSPYGQPGQAPYGYPQQMSGDTGFGGPQGQPARPKELNISFWLIMAAGALTLVSGLSVLLFPDAVESMINDAMQDPATRDALQQSGIDSAGLVSTIATLTVAFSVVSAAIYALIAFFIRKGSNGARITGTIFAAISLLGLLAGGLGAVTILLGVAGIVFAWLKPSSAYIAARKAQKAGGYAR</sequence>
<evidence type="ECO:0000256" key="2">
    <source>
        <dbReference type="SAM" id="Phobius"/>
    </source>
</evidence>
<comment type="caution">
    <text evidence="3">The sequence shown here is derived from an EMBL/GenBank/DDBJ whole genome shotgun (WGS) entry which is preliminary data.</text>
</comment>
<feature type="region of interest" description="Disordered" evidence="1">
    <location>
        <begin position="1"/>
        <end position="123"/>
    </location>
</feature>
<feature type="transmembrane region" description="Helical" evidence="2">
    <location>
        <begin position="131"/>
        <end position="153"/>
    </location>
</feature>
<keyword evidence="2" id="KW-0812">Transmembrane</keyword>
<gene>
    <name evidence="3" type="ORF">ACETWP_09610</name>
</gene>
<evidence type="ECO:0008006" key="5">
    <source>
        <dbReference type="Google" id="ProtNLM"/>
    </source>
</evidence>
<keyword evidence="4" id="KW-1185">Reference proteome</keyword>
<dbReference type="EMBL" id="JBHDLJ010000006">
    <property type="protein sequence ID" value="MFB0834844.1"/>
    <property type="molecule type" value="Genomic_DNA"/>
</dbReference>
<name>A0ABV4UMG7_9MICC</name>